<feature type="chain" id="PRO_5047394346" description="DUF2946 domain-containing protein" evidence="1">
    <location>
        <begin position="34"/>
        <end position="119"/>
    </location>
</feature>
<proteinExistence type="predicted"/>
<keyword evidence="1" id="KW-0732">Signal</keyword>
<dbReference type="Proteomes" id="UP001242010">
    <property type="component" value="Chromosome"/>
</dbReference>
<accession>A0ABM8DSI1</accession>
<evidence type="ECO:0000313" key="3">
    <source>
        <dbReference type="Proteomes" id="UP001242010"/>
    </source>
</evidence>
<sequence length="119" mass="12393">MTLALNRILKRASAGLMLALALVYLLHSAAHTAAAEVAIPANGAAVVLELDPFVLAQAQSGDGVAGCHFFCNHGCPVPPLPDQPRLAEPNSSRTYALARISPARGAHLQPLEAPPRMLA</sequence>
<gene>
    <name evidence="2" type="ORF">GETHOR_20810</name>
</gene>
<organism evidence="2 3">
    <name type="scientific">Geothrix oryzae</name>
    <dbReference type="NCBI Taxonomy" id="2927975"/>
    <lineage>
        <taxon>Bacteria</taxon>
        <taxon>Pseudomonadati</taxon>
        <taxon>Acidobacteriota</taxon>
        <taxon>Holophagae</taxon>
        <taxon>Holophagales</taxon>
        <taxon>Holophagaceae</taxon>
        <taxon>Geothrix</taxon>
    </lineage>
</organism>
<protein>
    <recommendedName>
        <fullName evidence="4">DUF2946 domain-containing protein</fullName>
    </recommendedName>
</protein>
<dbReference type="EMBL" id="AP027079">
    <property type="protein sequence ID" value="BDU69980.1"/>
    <property type="molecule type" value="Genomic_DNA"/>
</dbReference>
<dbReference type="RefSeq" id="WP_286353701.1">
    <property type="nucleotide sequence ID" value="NZ_AP027079.1"/>
</dbReference>
<keyword evidence="3" id="KW-1185">Reference proteome</keyword>
<reference evidence="3" key="1">
    <citation type="journal article" date="2023" name="Int. J. Syst. Evol. Microbiol.">
        <title>Mesoterricola silvestris gen. nov., sp. nov., Mesoterricola sediminis sp. nov., Geothrix oryzae sp. nov., Geothrix edaphica sp. nov., Geothrix rubra sp. nov., and Geothrix limicola sp. nov., six novel members of Acidobacteriota isolated from soils.</title>
        <authorList>
            <person name="Itoh H."/>
            <person name="Sugisawa Y."/>
            <person name="Mise K."/>
            <person name="Xu Z."/>
            <person name="Kuniyasu M."/>
            <person name="Ushijima N."/>
            <person name="Kawano K."/>
            <person name="Kobayashi E."/>
            <person name="Shiratori Y."/>
            <person name="Masuda Y."/>
            <person name="Senoo K."/>
        </authorList>
    </citation>
    <scope>NUCLEOTIDE SEQUENCE [LARGE SCALE GENOMIC DNA]</scope>
    <source>
        <strain evidence="3">Red222</strain>
    </source>
</reference>
<feature type="signal peptide" evidence="1">
    <location>
        <begin position="1"/>
        <end position="33"/>
    </location>
</feature>
<name>A0ABM8DSI1_9BACT</name>
<evidence type="ECO:0008006" key="4">
    <source>
        <dbReference type="Google" id="ProtNLM"/>
    </source>
</evidence>
<evidence type="ECO:0000256" key="1">
    <source>
        <dbReference type="SAM" id="SignalP"/>
    </source>
</evidence>
<evidence type="ECO:0000313" key="2">
    <source>
        <dbReference type="EMBL" id="BDU69980.1"/>
    </source>
</evidence>